<gene>
    <name evidence="5" type="ORF">KR50_20940</name>
</gene>
<comment type="similarity">
    <text evidence="2">Belongs to the pterin-4-alpha-carbinolamine dehydratase family.</text>
</comment>
<protein>
    <recommendedName>
        <fullName evidence="3">4a-hydroxytetrahydrobiopterin dehydratase</fullName>
        <ecNumber evidence="3">4.2.1.96</ecNumber>
    </recommendedName>
</protein>
<reference evidence="5 6" key="1">
    <citation type="submission" date="2015-01" db="EMBL/GenBank/DDBJ databases">
        <title>Jeotgalibacillus campisalis genome sequencing.</title>
        <authorList>
            <person name="Goh K.M."/>
            <person name="Chan K.-G."/>
            <person name="Yaakop A.S."/>
            <person name="Ee R."/>
            <person name="Gan H.M."/>
            <person name="Chan C.S."/>
        </authorList>
    </citation>
    <scope>NUCLEOTIDE SEQUENCE [LARGE SCALE GENOMIC DNA]</scope>
    <source>
        <strain evidence="5 6">SF-57</strain>
    </source>
</reference>
<dbReference type="Pfam" id="PF01329">
    <property type="entry name" value="Pterin_4a"/>
    <property type="match status" value="1"/>
</dbReference>
<keyword evidence="6" id="KW-1185">Reference proteome</keyword>
<dbReference type="AlphaFoldDB" id="A0A0C2VGA8"/>
<sequence>MTLTIQEVKDRLSTLLDWEMNDEGQIQKNFSFESFQDGLHFLNQAAQEAERRGYTPCLSILGETVRIQLNTQGEEGFTENHFGLAHALERLYPDSSDF</sequence>
<dbReference type="InterPro" id="IPR001533">
    <property type="entry name" value="Pterin_deHydtase"/>
</dbReference>
<evidence type="ECO:0000256" key="3">
    <source>
        <dbReference type="ARBA" id="ARBA00013252"/>
    </source>
</evidence>
<accession>A0A0C2VGA8</accession>
<evidence type="ECO:0000256" key="4">
    <source>
        <dbReference type="ARBA" id="ARBA00023239"/>
    </source>
</evidence>
<organism evidence="5 6">
    <name type="scientific">Jeotgalibacillus campisalis</name>
    <dbReference type="NCBI Taxonomy" id="220754"/>
    <lineage>
        <taxon>Bacteria</taxon>
        <taxon>Bacillati</taxon>
        <taxon>Bacillota</taxon>
        <taxon>Bacilli</taxon>
        <taxon>Bacillales</taxon>
        <taxon>Caryophanaceae</taxon>
        <taxon>Jeotgalibacillus</taxon>
    </lineage>
</organism>
<dbReference type="PATRIC" id="fig|220754.4.peg.2112"/>
<dbReference type="PANTHER" id="PTHR12599:SF0">
    <property type="entry name" value="PTERIN-4-ALPHA-CARBINOLAMINE DEHYDRATASE"/>
    <property type="match status" value="1"/>
</dbReference>
<name>A0A0C2VGA8_9BACL</name>
<dbReference type="PANTHER" id="PTHR12599">
    <property type="entry name" value="PTERIN-4-ALPHA-CARBINOLAMINE DEHYDRATASE"/>
    <property type="match status" value="1"/>
</dbReference>
<evidence type="ECO:0000313" key="5">
    <source>
        <dbReference type="EMBL" id="KIL47927.1"/>
    </source>
</evidence>
<evidence type="ECO:0000256" key="1">
    <source>
        <dbReference type="ARBA" id="ARBA00001554"/>
    </source>
</evidence>
<dbReference type="EC" id="4.2.1.96" evidence="3"/>
<evidence type="ECO:0000313" key="6">
    <source>
        <dbReference type="Proteomes" id="UP000031972"/>
    </source>
</evidence>
<keyword evidence="4 5" id="KW-0456">Lyase</keyword>
<dbReference type="Gene3D" id="3.30.1360.20">
    <property type="entry name" value="Transcriptional coactivator/pterin dehydratase"/>
    <property type="match status" value="1"/>
</dbReference>
<comment type="caution">
    <text evidence="5">The sequence shown here is derived from an EMBL/GenBank/DDBJ whole genome shotgun (WGS) entry which is preliminary data.</text>
</comment>
<dbReference type="EMBL" id="JXRR01000014">
    <property type="protein sequence ID" value="KIL47927.1"/>
    <property type="molecule type" value="Genomic_DNA"/>
</dbReference>
<dbReference type="Proteomes" id="UP000031972">
    <property type="component" value="Unassembled WGS sequence"/>
</dbReference>
<dbReference type="GO" id="GO:0006729">
    <property type="term" value="P:tetrahydrobiopterin biosynthetic process"/>
    <property type="evidence" value="ECO:0007669"/>
    <property type="project" value="InterPro"/>
</dbReference>
<dbReference type="InterPro" id="IPR036428">
    <property type="entry name" value="PCD_sf"/>
</dbReference>
<dbReference type="RefSeq" id="WP_041057846.1">
    <property type="nucleotide sequence ID" value="NZ_JXRR01000014.1"/>
</dbReference>
<evidence type="ECO:0000256" key="2">
    <source>
        <dbReference type="ARBA" id="ARBA00006472"/>
    </source>
</evidence>
<dbReference type="GO" id="GO:0008124">
    <property type="term" value="F:4-alpha-hydroxytetrahydrobiopterin dehydratase activity"/>
    <property type="evidence" value="ECO:0007669"/>
    <property type="project" value="UniProtKB-EC"/>
</dbReference>
<comment type="catalytic activity">
    <reaction evidence="1">
        <text>(4aS,6R)-4a-hydroxy-L-erythro-5,6,7,8-tetrahydrobiopterin = (6R)-L-erythro-6,7-dihydrobiopterin + H2O</text>
        <dbReference type="Rhea" id="RHEA:11920"/>
        <dbReference type="ChEBI" id="CHEBI:15377"/>
        <dbReference type="ChEBI" id="CHEBI:15642"/>
        <dbReference type="ChEBI" id="CHEBI:43120"/>
        <dbReference type="EC" id="4.2.1.96"/>
    </reaction>
</comment>
<proteinExistence type="inferred from homology"/>
<dbReference type="SUPFAM" id="SSF55248">
    <property type="entry name" value="PCD-like"/>
    <property type="match status" value="1"/>
</dbReference>